<dbReference type="GO" id="GO:0005524">
    <property type="term" value="F:ATP binding"/>
    <property type="evidence" value="ECO:0007669"/>
    <property type="project" value="UniProtKB-KW"/>
</dbReference>
<dbReference type="NCBIfam" id="TIGR00656">
    <property type="entry name" value="asp_kin_monofn"/>
    <property type="match status" value="1"/>
</dbReference>
<dbReference type="PROSITE" id="PS00324">
    <property type="entry name" value="ASPARTOKINASE"/>
    <property type="match status" value="1"/>
</dbReference>
<dbReference type="Pfam" id="PF22468">
    <property type="entry name" value="ACT_9"/>
    <property type="match status" value="1"/>
</dbReference>
<evidence type="ECO:0000256" key="14">
    <source>
        <dbReference type="PIRSR" id="PIRSR000726-1"/>
    </source>
</evidence>
<dbReference type="EMBL" id="QJTE01000003">
    <property type="protein sequence ID" value="PYE83973.1"/>
    <property type="molecule type" value="Genomic_DNA"/>
</dbReference>
<comment type="pathway">
    <text evidence="2 16">Amino-acid biosynthesis; L-methionine biosynthesis via de novo pathway; L-homoserine from L-aspartate: step 1/3.</text>
</comment>
<dbReference type="PROSITE" id="PS51671">
    <property type="entry name" value="ACT"/>
    <property type="match status" value="2"/>
</dbReference>
<feature type="binding site" evidence="14">
    <location>
        <position position="74"/>
    </location>
    <ligand>
        <name>substrate</name>
    </ligand>
</feature>
<evidence type="ECO:0000256" key="11">
    <source>
        <dbReference type="ARBA" id="ARBA00022840"/>
    </source>
</evidence>
<sequence length="416" mass="44953">MSILVMKFGGTSVATLDRIQRAAKRVAVEVARGHQVIVIVSAMSGKTNELVGWVNETSPLYDAREYDAVVSSGENVTAGLMALRLQEMEVPARSWQGWQVPLKTNSAHSSARIEEIPTDNIMERFAQGMQVAVVAGFQGVSPEGRITTLGRGGSDTTAVAFAAAFGAVRCDIYTDVDGVYTTDPRICEKARKLDRIAFEEMLELASLGAKVLQTRSVELAMRYKVKLRVLSSFEEQSDEAGTLVVGEEDIMESNVVAGVAYSRDEAKMTLISVADRPGIAAAIFGPLAEAGVNVDMIVQNISEEGRTDMTFSCPIDQVARAEKAMQDAKERGEIRFHDTVADKGVSKVSVVGIGMRSHAGVAARMFKALSAEGVNIKVITTSEIKISVLIDRKYMELAVQALHDEFDLDKPAAESV</sequence>
<dbReference type="FunFam" id="3.40.1160.10:FF:000002">
    <property type="entry name" value="Aspartokinase"/>
    <property type="match status" value="1"/>
</dbReference>
<dbReference type="EC" id="2.7.2.4" evidence="5 15"/>
<dbReference type="SUPFAM" id="SSF53633">
    <property type="entry name" value="Carbamate kinase-like"/>
    <property type="match status" value="1"/>
</dbReference>
<reference evidence="18 19" key="1">
    <citation type="submission" date="2018-06" db="EMBL/GenBank/DDBJ databases">
        <title>Genomic Encyclopedia of Type Strains, Phase III (KMG-III): the genomes of soil and plant-associated and newly described type strains.</title>
        <authorList>
            <person name="Whitman W."/>
        </authorList>
    </citation>
    <scope>NUCLEOTIDE SEQUENCE [LARGE SCALE GENOMIC DNA]</scope>
    <source>
        <strain evidence="18 19">CECT 9025</strain>
    </source>
</reference>
<dbReference type="CDD" id="cd04923">
    <property type="entry name" value="ACT_AK-LysC-DapG-like_2"/>
    <property type="match status" value="1"/>
</dbReference>
<dbReference type="PANTHER" id="PTHR21499">
    <property type="entry name" value="ASPARTATE KINASE"/>
    <property type="match status" value="1"/>
</dbReference>
<dbReference type="UniPathway" id="UPA00051">
    <property type="reaction ID" value="UER00462"/>
</dbReference>
<evidence type="ECO:0000259" key="17">
    <source>
        <dbReference type="PROSITE" id="PS51671"/>
    </source>
</evidence>
<dbReference type="GO" id="GO:0009089">
    <property type="term" value="P:lysine biosynthetic process via diaminopimelate"/>
    <property type="evidence" value="ECO:0007669"/>
    <property type="project" value="UniProtKB-UniPathway"/>
</dbReference>
<evidence type="ECO:0000256" key="8">
    <source>
        <dbReference type="ARBA" id="ARBA00022679"/>
    </source>
</evidence>
<dbReference type="InterPro" id="IPR005260">
    <property type="entry name" value="Asp_kin_monofn"/>
</dbReference>
<keyword evidence="8 15" id="KW-0808">Transferase</keyword>
<feature type="binding site" evidence="14">
    <location>
        <begin position="174"/>
        <end position="175"/>
    </location>
    <ligand>
        <name>ATP</name>
        <dbReference type="ChEBI" id="CHEBI:30616"/>
    </ligand>
</feature>
<feature type="binding site" evidence="14">
    <location>
        <begin position="7"/>
        <end position="10"/>
    </location>
    <ligand>
        <name>ATP</name>
        <dbReference type="ChEBI" id="CHEBI:30616"/>
    </ligand>
</feature>
<feature type="domain" description="ACT" evidence="17">
    <location>
        <begin position="268"/>
        <end position="348"/>
    </location>
</feature>
<keyword evidence="11 14" id="KW-0067">ATP-binding</keyword>
<evidence type="ECO:0000256" key="5">
    <source>
        <dbReference type="ARBA" id="ARBA00013059"/>
    </source>
</evidence>
<comment type="pathway">
    <text evidence="3 16">Amino-acid biosynthesis; L-threonine biosynthesis; L-threonine from L-aspartate: step 1/5.</text>
</comment>
<dbReference type="SUPFAM" id="SSF55021">
    <property type="entry name" value="ACT-like"/>
    <property type="match status" value="2"/>
</dbReference>
<dbReference type="CDD" id="cd04913">
    <property type="entry name" value="ACT_AKii-LysC-BS-like_1"/>
    <property type="match status" value="1"/>
</dbReference>
<dbReference type="RefSeq" id="WP_110814519.1">
    <property type="nucleotide sequence ID" value="NZ_QJTE01000003.1"/>
</dbReference>
<evidence type="ECO:0000256" key="2">
    <source>
        <dbReference type="ARBA" id="ARBA00004986"/>
    </source>
</evidence>
<feature type="domain" description="ACT" evidence="17">
    <location>
        <begin position="350"/>
        <end position="416"/>
    </location>
</feature>
<evidence type="ECO:0000313" key="18">
    <source>
        <dbReference type="EMBL" id="PYE83973.1"/>
    </source>
</evidence>
<dbReference type="Gene3D" id="3.40.1160.10">
    <property type="entry name" value="Acetylglutamate kinase-like"/>
    <property type="match status" value="1"/>
</dbReference>
<feature type="binding site" evidence="14">
    <location>
        <position position="47"/>
    </location>
    <ligand>
        <name>substrate</name>
    </ligand>
</feature>
<dbReference type="NCBIfam" id="NF005154">
    <property type="entry name" value="PRK06635.1-2"/>
    <property type="match status" value="1"/>
</dbReference>
<evidence type="ECO:0000256" key="15">
    <source>
        <dbReference type="RuleBase" id="RU003448"/>
    </source>
</evidence>
<keyword evidence="19" id="KW-1185">Reference proteome</keyword>
<evidence type="ECO:0000256" key="7">
    <source>
        <dbReference type="ARBA" id="ARBA00022605"/>
    </source>
</evidence>
<dbReference type="FunFam" id="3.30.2130.10:FF:000002">
    <property type="entry name" value="Aspartokinase"/>
    <property type="match status" value="1"/>
</dbReference>
<dbReference type="GO" id="GO:0009090">
    <property type="term" value="P:homoserine biosynthetic process"/>
    <property type="evidence" value="ECO:0007669"/>
    <property type="project" value="TreeGrafter"/>
</dbReference>
<feature type="binding site" evidence="14">
    <location>
        <position position="185"/>
    </location>
    <ligand>
        <name>ATP</name>
        <dbReference type="ChEBI" id="CHEBI:30616"/>
    </ligand>
</feature>
<evidence type="ECO:0000256" key="9">
    <source>
        <dbReference type="ARBA" id="ARBA00022741"/>
    </source>
</evidence>
<dbReference type="OrthoDB" id="9799110at2"/>
<dbReference type="InterPro" id="IPR001048">
    <property type="entry name" value="Asp/Glu/Uridylate_kinase"/>
</dbReference>
<comment type="caution">
    <text evidence="18">The sequence shown here is derived from an EMBL/GenBank/DDBJ whole genome shotgun (WGS) entry which is preliminary data.</text>
</comment>
<dbReference type="UniPathway" id="UPA00034">
    <property type="reaction ID" value="UER00015"/>
</dbReference>
<accession>A0A318SQK8</accession>
<feature type="binding site" evidence="14">
    <location>
        <position position="180"/>
    </location>
    <ligand>
        <name>ATP</name>
        <dbReference type="ChEBI" id="CHEBI:30616"/>
    </ligand>
</feature>
<feature type="binding site" evidence="14">
    <location>
        <begin position="210"/>
        <end position="211"/>
    </location>
    <ligand>
        <name>ATP</name>
        <dbReference type="ChEBI" id="CHEBI:30616"/>
    </ligand>
</feature>
<evidence type="ECO:0000256" key="10">
    <source>
        <dbReference type="ARBA" id="ARBA00022777"/>
    </source>
</evidence>
<evidence type="ECO:0000256" key="6">
    <source>
        <dbReference type="ARBA" id="ARBA00016273"/>
    </source>
</evidence>
<evidence type="ECO:0000256" key="3">
    <source>
        <dbReference type="ARBA" id="ARBA00005139"/>
    </source>
</evidence>
<dbReference type="Proteomes" id="UP000248311">
    <property type="component" value="Unassembled WGS sequence"/>
</dbReference>
<comment type="pathway">
    <text evidence="1 16">Amino-acid biosynthesis; L-lysine biosynthesis via DAP pathway; (S)-tetrahydrodipicolinate from L-aspartate: step 1/4.</text>
</comment>
<evidence type="ECO:0000256" key="13">
    <source>
        <dbReference type="ARBA" id="ARBA00047872"/>
    </source>
</evidence>
<name>A0A318SQK8_9RHOB</name>
<proteinExistence type="inferred from homology"/>
<dbReference type="Pfam" id="PF00696">
    <property type="entry name" value="AA_kinase"/>
    <property type="match status" value="1"/>
</dbReference>
<keyword evidence="7 16" id="KW-0028">Amino-acid biosynthesis</keyword>
<dbReference type="Gene3D" id="3.30.2130.10">
    <property type="entry name" value="VC0802-like"/>
    <property type="match status" value="1"/>
</dbReference>
<dbReference type="AlphaFoldDB" id="A0A318SQK8"/>
<evidence type="ECO:0000256" key="12">
    <source>
        <dbReference type="ARBA" id="ARBA00023154"/>
    </source>
</evidence>
<organism evidence="18 19">
    <name type="scientific">Pseudoroseicyclus aestuarii</name>
    <dbReference type="NCBI Taxonomy" id="1795041"/>
    <lineage>
        <taxon>Bacteria</taxon>
        <taxon>Pseudomonadati</taxon>
        <taxon>Pseudomonadota</taxon>
        <taxon>Alphaproteobacteria</taxon>
        <taxon>Rhodobacterales</taxon>
        <taxon>Paracoccaceae</taxon>
        <taxon>Pseudoroseicyclus</taxon>
    </lineage>
</organism>
<dbReference type="GO" id="GO:0005829">
    <property type="term" value="C:cytosol"/>
    <property type="evidence" value="ECO:0007669"/>
    <property type="project" value="TreeGrafter"/>
</dbReference>
<keyword evidence="12" id="KW-0457">Lysine biosynthesis</keyword>
<dbReference type="PIRSF" id="PIRSF000726">
    <property type="entry name" value="Asp_kin"/>
    <property type="match status" value="1"/>
</dbReference>
<evidence type="ECO:0000256" key="16">
    <source>
        <dbReference type="RuleBase" id="RU004249"/>
    </source>
</evidence>
<dbReference type="GO" id="GO:0009088">
    <property type="term" value="P:threonine biosynthetic process"/>
    <property type="evidence" value="ECO:0007669"/>
    <property type="project" value="UniProtKB-UniPathway"/>
</dbReference>
<dbReference type="PANTHER" id="PTHR21499:SF3">
    <property type="entry name" value="ASPARTOKINASE"/>
    <property type="match status" value="1"/>
</dbReference>
<gene>
    <name evidence="18" type="ORF">DFP88_103335</name>
</gene>
<dbReference type="UniPathway" id="UPA00050">
    <property type="reaction ID" value="UER00461"/>
</dbReference>
<dbReference type="InterPro" id="IPR002912">
    <property type="entry name" value="ACT_dom"/>
</dbReference>
<evidence type="ECO:0000256" key="4">
    <source>
        <dbReference type="ARBA" id="ARBA00010122"/>
    </source>
</evidence>
<dbReference type="InterPro" id="IPR018042">
    <property type="entry name" value="Aspartate_kinase_CS"/>
</dbReference>
<dbReference type="NCBIfam" id="TIGR00657">
    <property type="entry name" value="asp_kinases"/>
    <property type="match status" value="1"/>
</dbReference>
<comment type="catalytic activity">
    <reaction evidence="13 15">
        <text>L-aspartate + ATP = 4-phospho-L-aspartate + ADP</text>
        <dbReference type="Rhea" id="RHEA:23776"/>
        <dbReference type="ChEBI" id="CHEBI:29991"/>
        <dbReference type="ChEBI" id="CHEBI:30616"/>
        <dbReference type="ChEBI" id="CHEBI:57535"/>
        <dbReference type="ChEBI" id="CHEBI:456216"/>
        <dbReference type="EC" id="2.7.2.4"/>
    </reaction>
</comment>
<comment type="similarity">
    <text evidence="4 15">Belongs to the aspartokinase family.</text>
</comment>
<dbReference type="InterPro" id="IPR001341">
    <property type="entry name" value="Asp_kinase"/>
</dbReference>
<protein>
    <recommendedName>
        <fullName evidence="6 15">Aspartokinase</fullName>
        <ecNumber evidence="5 15">2.7.2.4</ecNumber>
    </recommendedName>
</protein>
<dbReference type="InterPro" id="IPR036393">
    <property type="entry name" value="AceGlu_kinase-like_sf"/>
</dbReference>
<dbReference type="InterPro" id="IPR054352">
    <property type="entry name" value="ACT_Aspartokinase"/>
</dbReference>
<keyword evidence="9 14" id="KW-0547">Nucleotide-binding</keyword>
<keyword evidence="10 15" id="KW-0418">Kinase</keyword>
<dbReference type="InterPro" id="IPR045865">
    <property type="entry name" value="ACT-like_dom_sf"/>
</dbReference>
<dbReference type="CDD" id="cd04261">
    <property type="entry name" value="AAK_AKii-LysC-BS"/>
    <property type="match status" value="1"/>
</dbReference>
<dbReference type="Pfam" id="PF01842">
    <property type="entry name" value="ACT"/>
    <property type="match status" value="1"/>
</dbReference>
<evidence type="ECO:0000256" key="1">
    <source>
        <dbReference type="ARBA" id="ARBA00004766"/>
    </source>
</evidence>
<dbReference type="InterPro" id="IPR041740">
    <property type="entry name" value="AKii-LysC-BS"/>
</dbReference>
<dbReference type="GO" id="GO:0004072">
    <property type="term" value="F:aspartate kinase activity"/>
    <property type="evidence" value="ECO:0007669"/>
    <property type="project" value="UniProtKB-EC"/>
</dbReference>
<evidence type="ECO:0000313" key="19">
    <source>
        <dbReference type="Proteomes" id="UP000248311"/>
    </source>
</evidence>
<dbReference type="NCBIfam" id="NF005155">
    <property type="entry name" value="PRK06635.1-4"/>
    <property type="match status" value="1"/>
</dbReference>